<proteinExistence type="inferred from homology"/>
<evidence type="ECO:0000256" key="3">
    <source>
        <dbReference type="ARBA" id="ARBA00022475"/>
    </source>
</evidence>
<evidence type="ECO:0000256" key="4">
    <source>
        <dbReference type="ARBA" id="ARBA00022692"/>
    </source>
</evidence>
<keyword evidence="4 7" id="KW-0812">Transmembrane</keyword>
<evidence type="ECO:0000256" key="2">
    <source>
        <dbReference type="ARBA" id="ARBA00022448"/>
    </source>
</evidence>
<keyword evidence="6 7" id="KW-0472">Membrane</keyword>
<comment type="similarity">
    <text evidence="7">Belongs to the TRAP transporter small permease family.</text>
</comment>
<dbReference type="GO" id="GO:0022857">
    <property type="term" value="F:transmembrane transporter activity"/>
    <property type="evidence" value="ECO:0007669"/>
    <property type="project" value="UniProtKB-UniRule"/>
</dbReference>
<evidence type="ECO:0000256" key="5">
    <source>
        <dbReference type="ARBA" id="ARBA00022989"/>
    </source>
</evidence>
<gene>
    <name evidence="9" type="ORF">SAMN05421512_11292</name>
</gene>
<protein>
    <recommendedName>
        <fullName evidence="7">TRAP transporter small permease protein</fullName>
    </recommendedName>
</protein>
<reference evidence="9 10" key="1">
    <citation type="submission" date="2017-08" db="EMBL/GenBank/DDBJ databases">
        <authorList>
            <person name="de Groot N.N."/>
        </authorList>
    </citation>
    <scope>NUCLEOTIDE SEQUENCE [LARGE SCALE GENOMIC DNA]</scope>
    <source>
        <strain evidence="9 10">USBA 352</strain>
    </source>
</reference>
<dbReference type="STRING" id="538381.GCA_001696535_00835"/>
<dbReference type="GO" id="GO:0005886">
    <property type="term" value="C:plasma membrane"/>
    <property type="evidence" value="ECO:0007669"/>
    <property type="project" value="UniProtKB-SubCell"/>
</dbReference>
<dbReference type="EMBL" id="OBML01000012">
    <property type="protein sequence ID" value="SOC22544.1"/>
    <property type="molecule type" value="Genomic_DNA"/>
</dbReference>
<dbReference type="Proteomes" id="UP000219331">
    <property type="component" value="Unassembled WGS sequence"/>
</dbReference>
<keyword evidence="7" id="KW-0997">Cell inner membrane</keyword>
<comment type="function">
    <text evidence="7">Part of the tripartite ATP-independent periplasmic (TRAP) transport system.</text>
</comment>
<organism evidence="9 10">
    <name type="scientific">Stappia indica</name>
    <dbReference type="NCBI Taxonomy" id="538381"/>
    <lineage>
        <taxon>Bacteria</taxon>
        <taxon>Pseudomonadati</taxon>
        <taxon>Pseudomonadota</taxon>
        <taxon>Alphaproteobacteria</taxon>
        <taxon>Hyphomicrobiales</taxon>
        <taxon>Stappiaceae</taxon>
        <taxon>Stappia</taxon>
    </lineage>
</organism>
<evidence type="ECO:0000256" key="7">
    <source>
        <dbReference type="RuleBase" id="RU369079"/>
    </source>
</evidence>
<comment type="subcellular location">
    <subcellularLocation>
        <location evidence="7">Cell inner membrane</location>
        <topology evidence="7">Multi-pass membrane protein</topology>
    </subcellularLocation>
    <subcellularLocation>
        <location evidence="1">Cell membrane</location>
        <topology evidence="1">Multi-pass membrane protein</topology>
    </subcellularLocation>
</comment>
<dbReference type="AlphaFoldDB" id="A0A285TJK3"/>
<evidence type="ECO:0000259" key="8">
    <source>
        <dbReference type="Pfam" id="PF04290"/>
    </source>
</evidence>
<dbReference type="InterPro" id="IPR055348">
    <property type="entry name" value="DctQ"/>
</dbReference>
<accession>A0A285TJK3</accession>
<name>A0A285TJK3_9HYPH</name>
<evidence type="ECO:0000313" key="9">
    <source>
        <dbReference type="EMBL" id="SOC22544.1"/>
    </source>
</evidence>
<sequence>MAEEIDLEAGEASAPPVRAGVPGAAALALASNALAAIGTVWIFAMMLAIVADVVGRNLLNAPITGVAEVCARSVVAIVFLQVSSAILSGRMTRADFFVRGLERATPRLMALVDALFSLVGAAVFLAILYSAWPDTVGAWRGSEYFGVQGVFTIPTLPFRAIIVVGSGFAVAAYIAVAASHLAAYRKARP</sequence>
<feature type="transmembrane region" description="Helical" evidence="7">
    <location>
        <begin position="108"/>
        <end position="132"/>
    </location>
</feature>
<keyword evidence="2 7" id="KW-0813">Transport</keyword>
<feature type="transmembrane region" description="Helical" evidence="7">
    <location>
        <begin position="26"/>
        <end position="51"/>
    </location>
</feature>
<evidence type="ECO:0000256" key="6">
    <source>
        <dbReference type="ARBA" id="ARBA00023136"/>
    </source>
</evidence>
<keyword evidence="5 7" id="KW-1133">Transmembrane helix</keyword>
<dbReference type="OrthoDB" id="4250245at2"/>
<comment type="subunit">
    <text evidence="7">The complex comprises the extracytoplasmic solute receptor protein and the two transmembrane proteins.</text>
</comment>
<keyword evidence="3" id="KW-1003">Cell membrane</keyword>
<feature type="transmembrane region" description="Helical" evidence="7">
    <location>
        <begin position="160"/>
        <end position="184"/>
    </location>
</feature>
<feature type="domain" description="Tripartite ATP-independent periplasmic transporters DctQ component" evidence="8">
    <location>
        <begin position="45"/>
        <end position="180"/>
    </location>
</feature>
<evidence type="ECO:0000313" key="10">
    <source>
        <dbReference type="Proteomes" id="UP000219331"/>
    </source>
</evidence>
<dbReference type="Pfam" id="PF04290">
    <property type="entry name" value="DctQ"/>
    <property type="match status" value="1"/>
</dbReference>
<feature type="transmembrane region" description="Helical" evidence="7">
    <location>
        <begin position="63"/>
        <end position="87"/>
    </location>
</feature>
<dbReference type="RefSeq" id="WP_097176125.1">
    <property type="nucleotide sequence ID" value="NZ_OBML01000012.1"/>
</dbReference>
<keyword evidence="10" id="KW-1185">Reference proteome</keyword>
<evidence type="ECO:0000256" key="1">
    <source>
        <dbReference type="ARBA" id="ARBA00004651"/>
    </source>
</evidence>